<dbReference type="InterPro" id="IPR007831">
    <property type="entry name" value="T2SS_GspE_N"/>
</dbReference>
<dbReference type="SUPFAM" id="SSF52540">
    <property type="entry name" value="P-loop containing nucleoside triphosphate hydrolases"/>
    <property type="match status" value="1"/>
</dbReference>
<dbReference type="InterPro" id="IPR037257">
    <property type="entry name" value="T2SS_E_N_sf"/>
</dbReference>
<dbReference type="InterPro" id="IPR001482">
    <property type="entry name" value="T2SS/T4SS_dom"/>
</dbReference>
<dbReference type="PANTHER" id="PTHR30258">
    <property type="entry name" value="TYPE II SECRETION SYSTEM PROTEIN GSPE-RELATED"/>
    <property type="match status" value="1"/>
</dbReference>
<dbReference type="SUPFAM" id="SSF160246">
    <property type="entry name" value="EspE N-terminal domain-like"/>
    <property type="match status" value="2"/>
</dbReference>
<evidence type="ECO:0000313" key="7">
    <source>
        <dbReference type="Proteomes" id="UP000739538"/>
    </source>
</evidence>
<feature type="compositionally biased region" description="Basic and acidic residues" evidence="4">
    <location>
        <begin position="209"/>
        <end position="218"/>
    </location>
</feature>
<dbReference type="Gene3D" id="3.40.50.300">
    <property type="entry name" value="P-loop containing nucleotide triphosphate hydrolases"/>
    <property type="match status" value="1"/>
</dbReference>
<dbReference type="PANTHER" id="PTHR30258:SF1">
    <property type="entry name" value="PROTEIN TRANSPORT PROTEIN HOFB HOMOLOG"/>
    <property type="match status" value="1"/>
</dbReference>
<evidence type="ECO:0000313" key="6">
    <source>
        <dbReference type="EMBL" id="MCA9756845.1"/>
    </source>
</evidence>
<comment type="similarity">
    <text evidence="1">Belongs to the GSP E family.</text>
</comment>
<comment type="caution">
    <text evidence="6">The sequence shown here is derived from an EMBL/GenBank/DDBJ whole genome shotgun (WGS) entry which is preliminary data.</text>
</comment>
<dbReference type="PROSITE" id="PS00662">
    <property type="entry name" value="T2SP_E"/>
    <property type="match status" value="1"/>
</dbReference>
<reference evidence="6" key="1">
    <citation type="submission" date="2020-04" db="EMBL/GenBank/DDBJ databases">
        <authorList>
            <person name="Zhang T."/>
        </authorList>
    </citation>
    <scope>NUCLEOTIDE SEQUENCE</scope>
    <source>
        <strain evidence="6">HKST-UBA02</strain>
    </source>
</reference>
<feature type="region of interest" description="Disordered" evidence="4">
    <location>
        <begin position="209"/>
        <end position="247"/>
    </location>
</feature>
<dbReference type="GO" id="GO:0005886">
    <property type="term" value="C:plasma membrane"/>
    <property type="evidence" value="ECO:0007669"/>
    <property type="project" value="TreeGrafter"/>
</dbReference>
<dbReference type="CDD" id="cd01129">
    <property type="entry name" value="PulE-GspE-like"/>
    <property type="match status" value="1"/>
</dbReference>
<dbReference type="Gene3D" id="3.30.450.90">
    <property type="match status" value="1"/>
</dbReference>
<evidence type="ECO:0000259" key="5">
    <source>
        <dbReference type="PROSITE" id="PS00662"/>
    </source>
</evidence>
<dbReference type="AlphaFoldDB" id="A0A956SDU5"/>
<dbReference type="EMBL" id="JAGQHS010000069">
    <property type="protein sequence ID" value="MCA9756845.1"/>
    <property type="molecule type" value="Genomic_DNA"/>
</dbReference>
<accession>A0A956SDU5</accession>
<dbReference type="GO" id="GO:0005524">
    <property type="term" value="F:ATP binding"/>
    <property type="evidence" value="ECO:0007669"/>
    <property type="project" value="UniProtKB-KW"/>
</dbReference>
<evidence type="ECO:0000256" key="2">
    <source>
        <dbReference type="ARBA" id="ARBA00022741"/>
    </source>
</evidence>
<name>A0A956SDU5_UNCEI</name>
<dbReference type="InterPro" id="IPR003593">
    <property type="entry name" value="AAA+_ATPase"/>
</dbReference>
<evidence type="ECO:0000256" key="1">
    <source>
        <dbReference type="ARBA" id="ARBA00006611"/>
    </source>
</evidence>
<dbReference type="Pfam" id="PF00437">
    <property type="entry name" value="T2SSE"/>
    <property type="match status" value="1"/>
</dbReference>
<feature type="compositionally biased region" description="Acidic residues" evidence="4">
    <location>
        <begin position="227"/>
        <end position="243"/>
    </location>
</feature>
<keyword evidence="2" id="KW-0547">Nucleotide-binding</keyword>
<feature type="domain" description="Bacterial type II secretion system protein E" evidence="5">
    <location>
        <begin position="492"/>
        <end position="506"/>
    </location>
</feature>
<reference evidence="6" key="2">
    <citation type="journal article" date="2021" name="Microbiome">
        <title>Successional dynamics and alternative stable states in a saline activated sludge microbial community over 9 years.</title>
        <authorList>
            <person name="Wang Y."/>
            <person name="Ye J."/>
            <person name="Ju F."/>
            <person name="Liu L."/>
            <person name="Boyd J.A."/>
            <person name="Deng Y."/>
            <person name="Parks D.H."/>
            <person name="Jiang X."/>
            <person name="Yin X."/>
            <person name="Woodcroft B.J."/>
            <person name="Tyson G.W."/>
            <person name="Hugenholtz P."/>
            <person name="Polz M.F."/>
            <person name="Zhang T."/>
        </authorList>
    </citation>
    <scope>NUCLEOTIDE SEQUENCE</scope>
    <source>
        <strain evidence="6">HKST-UBA02</strain>
    </source>
</reference>
<sequence>MTHEKKLGEILVENGLVTQEQLDEIVAHQSVHPEQPLGQICIDRRLVSREEMQTLLRTYQKRLPLGEMLLQSGDIDPEQLEAAKQIQDSRGLRLGDALTQMDAIDDVRLCEVLARQFNLPVVSLETLTPPARVRGLINPSYAAQHQVVPISLLGSRLTIALADPNLLHCANELSAVTGLPVDVVLSPRSHIYSFYRKLYGKEPSKELARGTRTERLGLEQEGPSTGEVDDVGNADDPWAEPEGAESASLLGQAESGIEVLETDVAPQLRDFENVRTAEDSPVVQILVQTVISRALALGASDIHLERGPNGAGLRLRIDGVLHRYRLDDLDAPFQGNYRSVVARFKILAQMDITEKRRPQDGSYRMLIRRNGKLSNVDFRISTVPGRFGEGMVIRLLDQRRAPRSLESLGMTSRVRRTFVQSLSRPSGILLVTGPTGSGKSSTLYAALRTLASPKLKILTAEDPIEYTHPGIFQTEVNADIGNSFARYLRSFLRQDPDVIMVGEIRDSETAEMALRAAQTGHLLLSTLHSIDSTSTIQRLLDLEMEPNSIASSLNAVLAQRLIRRTCSACVESYTPTEEVLAEWFPSSPPSIDWKRGRGCPRCNQTRYSGRDAITEFWIPTPEEQILINKRTESEALREVALDHTTSLAEDALLKSMRGVTTLEEAMRVVPFEDIRRTRERGPSRVLAEFRGNETATEAA</sequence>
<evidence type="ECO:0000256" key="3">
    <source>
        <dbReference type="ARBA" id="ARBA00022840"/>
    </source>
</evidence>
<dbReference type="InterPro" id="IPR027417">
    <property type="entry name" value="P-loop_NTPase"/>
</dbReference>
<dbReference type="Pfam" id="PF05157">
    <property type="entry name" value="MshEN"/>
    <property type="match status" value="1"/>
</dbReference>
<dbReference type="Gene3D" id="3.30.300.160">
    <property type="entry name" value="Type II secretion system, protein E, N-terminal domain"/>
    <property type="match status" value="1"/>
</dbReference>
<keyword evidence="3" id="KW-0067">ATP-binding</keyword>
<gene>
    <name evidence="6" type="primary">tadA</name>
    <name evidence="6" type="ORF">KDA27_13660</name>
</gene>
<proteinExistence type="inferred from homology"/>
<dbReference type="SMART" id="SM00382">
    <property type="entry name" value="AAA"/>
    <property type="match status" value="1"/>
</dbReference>
<evidence type="ECO:0000256" key="4">
    <source>
        <dbReference type="SAM" id="MobiDB-lite"/>
    </source>
</evidence>
<organism evidence="6 7">
    <name type="scientific">Eiseniibacteriota bacterium</name>
    <dbReference type="NCBI Taxonomy" id="2212470"/>
    <lineage>
        <taxon>Bacteria</taxon>
        <taxon>Candidatus Eiseniibacteriota</taxon>
    </lineage>
</organism>
<dbReference type="Proteomes" id="UP000739538">
    <property type="component" value="Unassembled WGS sequence"/>
</dbReference>
<protein>
    <submittedName>
        <fullName evidence="6">Flp pilus assembly complex ATPase component TadA</fullName>
    </submittedName>
</protein>
<dbReference type="GO" id="GO:0016887">
    <property type="term" value="F:ATP hydrolysis activity"/>
    <property type="evidence" value="ECO:0007669"/>
    <property type="project" value="TreeGrafter"/>
</dbReference>